<dbReference type="Proteomes" id="UP000259975">
    <property type="component" value="Unassembled WGS sequence"/>
</dbReference>
<evidence type="ECO:0000313" key="4">
    <source>
        <dbReference type="EMBL" id="NGN75379.1"/>
    </source>
</evidence>
<dbReference type="EMBL" id="JRRF01000015">
    <property type="protein sequence ID" value="KII03744.1"/>
    <property type="molecule type" value="Genomic_DNA"/>
</dbReference>
<dbReference type="GO" id="GO:0008832">
    <property type="term" value="F:dGTPase activity"/>
    <property type="evidence" value="ECO:0007669"/>
    <property type="project" value="TreeGrafter"/>
</dbReference>
<evidence type="ECO:0000313" key="9">
    <source>
        <dbReference type="Proteomes" id="UP000258253"/>
    </source>
</evidence>
<dbReference type="Pfam" id="PF01966">
    <property type="entry name" value="HD"/>
    <property type="match status" value="1"/>
</dbReference>
<evidence type="ECO:0000313" key="6">
    <source>
        <dbReference type="EMBL" id="SYR37079.1"/>
    </source>
</evidence>
<dbReference type="Proteomes" id="UP000479475">
    <property type="component" value="Unassembled WGS sequence"/>
</dbReference>
<dbReference type="CDD" id="cd00077">
    <property type="entry name" value="HDc"/>
    <property type="match status" value="1"/>
</dbReference>
<name>A0A0C7KFY0_KLEPN</name>
<gene>
    <name evidence="7" type="ORF">FXN67_16265</name>
    <name evidence="4" type="ORF">G4V31_25160</name>
    <name evidence="2" type="ORF">LS45_17730</name>
    <name evidence="3" type="ORF">Q6294_00930</name>
    <name evidence="5" type="ORF">SAMEA3499901_04587</name>
    <name evidence="6" type="ORF">SAMEA3538828_02116</name>
</gene>
<protein>
    <submittedName>
        <fullName evidence="2 5">Phosphohydrolase</fullName>
    </submittedName>
    <submittedName>
        <fullName evidence="7">HD domain-containing protein</fullName>
    </submittedName>
</protein>
<reference evidence="4 12" key="4">
    <citation type="submission" date="2020-02" db="EMBL/GenBank/DDBJ databases">
        <title>Klebsiella pneumoniae genome sequencing and assembly.</title>
        <authorList>
            <person name="Starkova P.S."/>
            <person name="Sulyan O.S."/>
            <person name="Likholetova D.V."/>
            <person name="Ageevets V.A."/>
            <person name="Lazareva I.V."/>
            <person name="Sopova J.V."/>
            <person name="Sidorenko S.V."/>
        </authorList>
    </citation>
    <scope>NUCLEOTIDE SEQUENCE [LARGE SCALE GENOMIC DNA]</scope>
    <source>
        <strain evidence="4 12">2429</strain>
    </source>
</reference>
<evidence type="ECO:0000313" key="2">
    <source>
        <dbReference type="EMBL" id="KII03744.1"/>
    </source>
</evidence>
<dbReference type="EMBL" id="UKGE01000023">
    <property type="protein sequence ID" value="SXN33531.1"/>
    <property type="molecule type" value="Genomic_DNA"/>
</dbReference>
<keyword evidence="5" id="KW-0378">Hydrolase</keyword>
<evidence type="ECO:0000313" key="3">
    <source>
        <dbReference type="EMBL" id="MDP0965615.1"/>
    </source>
</evidence>
<dbReference type="Proteomes" id="UP000031820">
    <property type="component" value="Unassembled WGS sequence"/>
</dbReference>
<evidence type="ECO:0000259" key="1">
    <source>
        <dbReference type="SMART" id="SM00471"/>
    </source>
</evidence>
<dbReference type="Proteomes" id="UP000258253">
    <property type="component" value="Unassembled WGS sequence"/>
</dbReference>
<dbReference type="RefSeq" id="WP_004183778.1">
    <property type="nucleotide sequence ID" value="NZ_AP021909.1"/>
</dbReference>
<comment type="caution">
    <text evidence="7">The sequence shown here is derived from an EMBL/GenBank/DDBJ whole genome shotgun (WGS) entry which is preliminary data.</text>
</comment>
<dbReference type="GO" id="GO:0006203">
    <property type="term" value="P:dGTP catabolic process"/>
    <property type="evidence" value="ECO:0007669"/>
    <property type="project" value="TreeGrafter"/>
</dbReference>
<dbReference type="EMBL" id="JAUUIA010000001">
    <property type="protein sequence ID" value="MDP0965615.1"/>
    <property type="molecule type" value="Genomic_DNA"/>
</dbReference>
<dbReference type="InterPro" id="IPR006674">
    <property type="entry name" value="HD_domain"/>
</dbReference>
<evidence type="ECO:0000313" key="7">
    <source>
        <dbReference type="EMBL" id="TYL77610.1"/>
    </source>
</evidence>
<reference evidence="7 11" key="3">
    <citation type="submission" date="2019-08" db="EMBL/GenBank/DDBJ databases">
        <title>Phenotypic and genetic characterization of extended-spectrum b-lactamase-producing hypermucoviscous Klebsiella pneumoniae from Chile.</title>
        <authorList>
            <person name="Morales-Leon F."/>
            <person name="Caro C."/>
            <person name="Opazo-Capurro A."/>
            <person name="Lincopan N."/>
            <person name="Dominguez-Yevenes M."/>
            <person name="Lima C."/>
            <person name="Bello-Toledo H."/>
            <person name="Gonzalez-Rocha G."/>
        </authorList>
    </citation>
    <scope>NUCLEOTIDE SEQUENCE [LARGE SCALE GENOMIC DNA]</scope>
    <source>
        <strain evidence="7 11">UCO-494</strain>
    </source>
</reference>
<dbReference type="SUPFAM" id="SSF109604">
    <property type="entry name" value="HD-domain/PDEase-like"/>
    <property type="match status" value="1"/>
</dbReference>
<dbReference type="Proteomes" id="UP000322977">
    <property type="component" value="Unassembled WGS sequence"/>
</dbReference>
<accession>A0A0C7KFY0</accession>
<evidence type="ECO:0000313" key="11">
    <source>
        <dbReference type="Proteomes" id="UP000322977"/>
    </source>
</evidence>
<evidence type="ECO:0000313" key="8">
    <source>
        <dbReference type="Proteomes" id="UP000031820"/>
    </source>
</evidence>
<dbReference type="EMBL" id="JAAKYD010000031">
    <property type="protein sequence ID" value="NGN75379.1"/>
    <property type="molecule type" value="Genomic_DNA"/>
</dbReference>
<proteinExistence type="predicted"/>
<dbReference type="InterPro" id="IPR050135">
    <property type="entry name" value="dGTPase-like"/>
</dbReference>
<reference evidence="9 10" key="2">
    <citation type="submission" date="2018-08" db="EMBL/GenBank/DDBJ databases">
        <authorList>
            <consortium name="Pathogen Informatics"/>
        </authorList>
    </citation>
    <scope>NUCLEOTIDE SEQUENCE [LARGE SCALE GENOMIC DNA]</scope>
    <source>
        <strain evidence="5 10">EuSCAPE_AT029</strain>
        <strain evidence="6 9">EuSCAPE_HU047</strain>
    </source>
</reference>
<evidence type="ECO:0000313" key="12">
    <source>
        <dbReference type="Proteomes" id="UP000479475"/>
    </source>
</evidence>
<sequence>MDFENELTSKILDPIHGTIRLTTLEIAFINHPLFQRLRNIKQNSFLYKVFPSAVHSRFEHSLGVLHLSSEILNNLRLNAIRYQKKYDDGHVFGHIDQIPKHNIQELRLAALMHDIGHGPVSHQFESFMPGKHEFSDVLPTAYHSIIDVLSKPEQKVEHEQLSLLFSLMIYHDLRKQGKVDDEINIENVLKIIEKRYGDQQIIEEINGKATDILPLMTSIISSCPIDADRMDYLLRDGYFSGVKCGIYDYNRLFMSIVPVEEQGKLYLAYKESGIDSIAEFIGARSSLFSQVYYHKTNRAFATMLSTLCEIMQSKDPQNVIIADVTDRIVDHSDESFIDALKEFYLACSDDYFLNDKVGEWIDISDTEAVNKKILDDIINRHPWSKVYEAKHSVYKANIADKENKAWKSQLTGLLTSVLQPHFKPHEFAVDIVSDCAFKDLDKTEVKLLVKDLKNRYEIKPLIECGDKLNQYQIIKYCIRVFVDRDIKERVTPEIIYKINEIVVKQIALLN</sequence>
<evidence type="ECO:0000313" key="5">
    <source>
        <dbReference type="EMBL" id="SXN33531.1"/>
    </source>
</evidence>
<dbReference type="EMBL" id="VSSY01000013">
    <property type="protein sequence ID" value="TYL77610.1"/>
    <property type="molecule type" value="Genomic_DNA"/>
</dbReference>
<dbReference type="Gene3D" id="1.10.3210.10">
    <property type="entry name" value="Hypothetical protein af1432"/>
    <property type="match status" value="1"/>
</dbReference>
<reference evidence="3" key="5">
    <citation type="submission" date="2023-07" db="EMBL/GenBank/DDBJ databases">
        <authorList>
            <person name="Peng Z."/>
        </authorList>
    </citation>
    <scope>NUCLEOTIDE SEQUENCE</scope>
    <source>
        <strain evidence="3">KP219</strain>
    </source>
</reference>
<dbReference type="InterPro" id="IPR003607">
    <property type="entry name" value="HD/PDEase_dom"/>
</dbReference>
<dbReference type="SMART" id="SM00471">
    <property type="entry name" value="HDc"/>
    <property type="match status" value="1"/>
</dbReference>
<reference evidence="2 8" key="1">
    <citation type="submission" date="2014-10" db="EMBL/GenBank/DDBJ databases">
        <title>Plasmid movement, recombination, and chromosomal integration amongst multidrug resistant commensal Escherichia coli clones within a single commercial turkey flock.</title>
        <authorList>
            <person name="Lang K."/>
            <person name="Dorn K."/>
            <person name="Danzeisen J."/>
            <person name="Johnson T."/>
        </authorList>
    </citation>
    <scope>NUCLEOTIDE SEQUENCE [LARGE SCALE GENOMIC DNA]</scope>
    <source>
        <strain evidence="2 8">UMNturkey9</strain>
    </source>
</reference>
<dbReference type="EMBL" id="ULCI01000007">
    <property type="protein sequence ID" value="SYR37079.1"/>
    <property type="molecule type" value="Genomic_DNA"/>
</dbReference>
<dbReference type="KEGG" id="kpx:PMK1_03718"/>
<dbReference type="Proteomes" id="UP001244490">
    <property type="component" value="Unassembled WGS sequence"/>
</dbReference>
<feature type="domain" description="HD/PDEase" evidence="1">
    <location>
        <begin position="53"/>
        <end position="242"/>
    </location>
</feature>
<evidence type="ECO:0000313" key="10">
    <source>
        <dbReference type="Proteomes" id="UP000259975"/>
    </source>
</evidence>
<dbReference type="PANTHER" id="PTHR11373:SF4">
    <property type="entry name" value="DEOXYNUCLEOSIDE TRIPHOSPHATE TRIPHOSPHOHYDROLASE SAMHD1"/>
    <property type="match status" value="1"/>
</dbReference>
<dbReference type="PANTHER" id="PTHR11373">
    <property type="entry name" value="DEOXYNUCLEOSIDE TRIPHOSPHATE TRIPHOSPHOHYDROLASE"/>
    <property type="match status" value="1"/>
</dbReference>
<dbReference type="AlphaFoldDB" id="A0A0C7KFY0"/>
<organism evidence="7 11">
    <name type="scientific">Klebsiella pneumoniae</name>
    <dbReference type="NCBI Taxonomy" id="573"/>
    <lineage>
        <taxon>Bacteria</taxon>
        <taxon>Pseudomonadati</taxon>
        <taxon>Pseudomonadota</taxon>
        <taxon>Gammaproteobacteria</taxon>
        <taxon>Enterobacterales</taxon>
        <taxon>Enterobacteriaceae</taxon>
        <taxon>Klebsiella/Raoultella group</taxon>
        <taxon>Klebsiella</taxon>
        <taxon>Klebsiella pneumoniae complex</taxon>
    </lineage>
</organism>